<dbReference type="SUPFAM" id="SSF141868">
    <property type="entry name" value="EAL domain-like"/>
    <property type="match status" value="1"/>
</dbReference>
<dbReference type="Gene3D" id="3.30.450.20">
    <property type="entry name" value="PAS domain"/>
    <property type="match status" value="1"/>
</dbReference>
<dbReference type="InterPro" id="IPR035965">
    <property type="entry name" value="PAS-like_dom_sf"/>
</dbReference>
<sequence length="938" mass="103029">MTSATNFSRKRNAILAAALAGMVLVVLWFTDALRDLDRQIQDQWFALLAAPVATDMVIVEIDSASIADVGLWPWPRELFAQALQHLEAADVRSIMVDVDFSARSRPDQDQALAQALAAVSLPVYLPAFVQQTSSVDNTLMLRQPLPEFAEHAQLVSVNLHPDTDGLVRRLGTGFNWQGQLFPGAWIAMTSGAHTATWIDFSISPSSFDYVSFSDLIAGRIDPERLRDKKIFLGATAIELGDTLAVPVHRALPGVVLQALGTETLNRGGLYRLTAAAEGTLLLLAWLLAALVFPRLTWTQGLAVLALALIAAPLAAVFAFQNLHLILNIVSPTLALVLVYVAANIARLDAVTLEHLWLQITLRDHQAIHDRIIATANDCILCLNQQGQITQANPAMLHLSHSSSAQLIGSHVRDWLPDIDSELANLSGKPFDTVLLASDHREVPVEAIISTVDLSAEPLYTIVLRDLTDRVERERELEYQATHDLLTGLLNWPALFSRINQDLRQGQTGSLLAVNLDYFHEVNDTYGQATGDHVLKTIAARIAHTVSDRHPAGWVARVGGDSFAVWLQGLGFADGGQDLAEAIMAAVEQPLPQGPHGTDGDITLQVFCTIGIGNAATAVPEPIGTASPEFRSAKALWRCAEDALRRAKARQIAMHCYSTADQLAAGQRLQLVPAIRANIESDAFNLLYQPKIDLATMGAFGCEALLRWPSDRGPVVPVMTLIEVAENSRQIAPLTRWVVQTILAQERDWQARGLPRHMAINVSARLMQDRHFITELQALLASSTGYFHFEFEITETALMSSRELAVELASSLAQSGSSLAIDDFGTGYSSLAYLKDLDASILKIDKSFVTNIDTHRDNQAIVRSTIKMAHELGMQVVAEGIETERDERYLQSLGCDYGQGYYYAKPLTVEQLAQWLAGRQQQTTETNHRWPSDLQPFRR</sequence>
<dbReference type="SMART" id="SM00052">
    <property type="entry name" value="EAL"/>
    <property type="match status" value="1"/>
</dbReference>
<dbReference type="CDD" id="cd00130">
    <property type="entry name" value="PAS"/>
    <property type="match status" value="1"/>
</dbReference>
<dbReference type="SMART" id="SM01080">
    <property type="entry name" value="CHASE2"/>
    <property type="match status" value="1"/>
</dbReference>
<dbReference type="Gene3D" id="3.20.20.450">
    <property type="entry name" value="EAL domain"/>
    <property type="match status" value="1"/>
</dbReference>
<protein>
    <submittedName>
        <fullName evidence="4">EAL domain-containing protein</fullName>
    </submittedName>
</protein>
<dbReference type="NCBIfam" id="TIGR00229">
    <property type="entry name" value="sensory_box"/>
    <property type="match status" value="1"/>
</dbReference>
<dbReference type="CDD" id="cd01948">
    <property type="entry name" value="EAL"/>
    <property type="match status" value="1"/>
</dbReference>
<evidence type="ECO:0000259" key="3">
    <source>
        <dbReference type="PROSITE" id="PS50887"/>
    </source>
</evidence>
<dbReference type="InterPro" id="IPR043128">
    <property type="entry name" value="Rev_trsase/Diguanyl_cyclase"/>
</dbReference>
<dbReference type="InterPro" id="IPR000014">
    <property type="entry name" value="PAS"/>
</dbReference>
<dbReference type="PROSITE" id="PS50887">
    <property type="entry name" value="GGDEF"/>
    <property type="match status" value="1"/>
</dbReference>
<keyword evidence="1" id="KW-0812">Transmembrane</keyword>
<evidence type="ECO:0000259" key="2">
    <source>
        <dbReference type="PROSITE" id="PS50883"/>
    </source>
</evidence>
<evidence type="ECO:0000313" key="4">
    <source>
        <dbReference type="EMBL" id="MEA1080301.1"/>
    </source>
</evidence>
<feature type="domain" description="GGDEF" evidence="3">
    <location>
        <begin position="506"/>
        <end position="661"/>
    </location>
</feature>
<organism evidence="4 5">
    <name type="scientific">Marinobacter qingdaonensis</name>
    <dbReference type="NCBI Taxonomy" id="3108486"/>
    <lineage>
        <taxon>Bacteria</taxon>
        <taxon>Pseudomonadati</taxon>
        <taxon>Pseudomonadota</taxon>
        <taxon>Gammaproteobacteria</taxon>
        <taxon>Pseudomonadales</taxon>
        <taxon>Marinobacteraceae</taxon>
        <taxon>Marinobacter</taxon>
    </lineage>
</organism>
<accession>A0ABU5NWY5</accession>
<dbReference type="EMBL" id="JAYDCJ010000003">
    <property type="protein sequence ID" value="MEA1080301.1"/>
    <property type="molecule type" value="Genomic_DNA"/>
</dbReference>
<name>A0ABU5NWY5_9GAMM</name>
<feature type="transmembrane region" description="Helical" evidence="1">
    <location>
        <begin position="324"/>
        <end position="342"/>
    </location>
</feature>
<dbReference type="Proteomes" id="UP001305746">
    <property type="component" value="Unassembled WGS sequence"/>
</dbReference>
<dbReference type="CDD" id="cd01949">
    <property type="entry name" value="GGDEF"/>
    <property type="match status" value="1"/>
</dbReference>
<dbReference type="PANTHER" id="PTHR44757">
    <property type="entry name" value="DIGUANYLATE CYCLASE DGCP"/>
    <property type="match status" value="1"/>
</dbReference>
<dbReference type="InterPro" id="IPR029787">
    <property type="entry name" value="Nucleotide_cyclase"/>
</dbReference>
<reference evidence="4 5" key="1">
    <citation type="submission" date="2023-12" db="EMBL/GenBank/DDBJ databases">
        <title>Marinobacter qingdaonensis sp. nov., isolated from the intertidal sediment of Qingdao, PR China.</title>
        <authorList>
            <person name="Li Y."/>
        </authorList>
    </citation>
    <scope>NUCLEOTIDE SEQUENCE [LARGE SCALE GENOMIC DNA]</scope>
    <source>
        <strain evidence="4 5">ASW11-75</strain>
    </source>
</reference>
<keyword evidence="5" id="KW-1185">Reference proteome</keyword>
<dbReference type="NCBIfam" id="TIGR00254">
    <property type="entry name" value="GGDEF"/>
    <property type="match status" value="1"/>
</dbReference>
<feature type="transmembrane region" description="Helical" evidence="1">
    <location>
        <begin position="12"/>
        <end position="30"/>
    </location>
</feature>
<gene>
    <name evidence="4" type="ORF">U5822_06450</name>
</gene>
<dbReference type="SMART" id="SM00267">
    <property type="entry name" value="GGDEF"/>
    <property type="match status" value="1"/>
</dbReference>
<dbReference type="RefSeq" id="WP_322854807.1">
    <property type="nucleotide sequence ID" value="NZ_JAYDCJ010000003.1"/>
</dbReference>
<dbReference type="PANTHER" id="PTHR44757:SF2">
    <property type="entry name" value="BIOFILM ARCHITECTURE MAINTENANCE PROTEIN MBAA"/>
    <property type="match status" value="1"/>
</dbReference>
<feature type="transmembrane region" description="Helical" evidence="1">
    <location>
        <begin position="297"/>
        <end position="317"/>
    </location>
</feature>
<dbReference type="InterPro" id="IPR052155">
    <property type="entry name" value="Biofilm_reg_signaling"/>
</dbReference>
<dbReference type="Gene3D" id="3.30.70.270">
    <property type="match status" value="1"/>
</dbReference>
<evidence type="ECO:0000313" key="5">
    <source>
        <dbReference type="Proteomes" id="UP001305746"/>
    </source>
</evidence>
<keyword evidence="1" id="KW-1133">Transmembrane helix</keyword>
<dbReference type="Pfam" id="PF13426">
    <property type="entry name" value="PAS_9"/>
    <property type="match status" value="1"/>
</dbReference>
<dbReference type="InterPro" id="IPR001633">
    <property type="entry name" value="EAL_dom"/>
</dbReference>
<comment type="caution">
    <text evidence="4">The sequence shown here is derived from an EMBL/GenBank/DDBJ whole genome shotgun (WGS) entry which is preliminary data.</text>
</comment>
<dbReference type="Pfam" id="PF00563">
    <property type="entry name" value="EAL"/>
    <property type="match status" value="1"/>
</dbReference>
<dbReference type="InterPro" id="IPR007890">
    <property type="entry name" value="CHASE2"/>
</dbReference>
<dbReference type="InterPro" id="IPR000160">
    <property type="entry name" value="GGDEF_dom"/>
</dbReference>
<evidence type="ECO:0000256" key="1">
    <source>
        <dbReference type="SAM" id="Phobius"/>
    </source>
</evidence>
<dbReference type="Pfam" id="PF00990">
    <property type="entry name" value="GGDEF"/>
    <property type="match status" value="1"/>
</dbReference>
<dbReference type="InterPro" id="IPR035919">
    <property type="entry name" value="EAL_sf"/>
</dbReference>
<feature type="domain" description="EAL" evidence="2">
    <location>
        <begin position="667"/>
        <end position="919"/>
    </location>
</feature>
<dbReference type="PROSITE" id="PS50883">
    <property type="entry name" value="EAL"/>
    <property type="match status" value="1"/>
</dbReference>
<dbReference type="Pfam" id="PF05226">
    <property type="entry name" value="CHASE2"/>
    <property type="match status" value="1"/>
</dbReference>
<dbReference type="SUPFAM" id="SSF55785">
    <property type="entry name" value="PYP-like sensor domain (PAS domain)"/>
    <property type="match status" value="1"/>
</dbReference>
<keyword evidence="1" id="KW-0472">Membrane</keyword>
<dbReference type="SUPFAM" id="SSF55073">
    <property type="entry name" value="Nucleotide cyclase"/>
    <property type="match status" value="1"/>
</dbReference>
<proteinExistence type="predicted"/>